<dbReference type="EMBL" id="JANBVO010000019">
    <property type="protein sequence ID" value="KAJ9143373.1"/>
    <property type="molecule type" value="Genomic_DNA"/>
</dbReference>
<evidence type="ECO:0000313" key="2">
    <source>
        <dbReference type="Proteomes" id="UP001174694"/>
    </source>
</evidence>
<keyword evidence="2" id="KW-1185">Reference proteome</keyword>
<accession>A0AA38RQC1</accession>
<evidence type="ECO:0000313" key="1">
    <source>
        <dbReference type="EMBL" id="KAJ9143373.1"/>
    </source>
</evidence>
<dbReference type="InterPro" id="IPR053008">
    <property type="entry name" value="Phomopsin_biosynth_assoc"/>
</dbReference>
<comment type="caution">
    <text evidence="1">The sequence shown here is derived from an EMBL/GenBank/DDBJ whole genome shotgun (WGS) entry which is preliminary data.</text>
</comment>
<reference evidence="1" key="1">
    <citation type="submission" date="2022-07" db="EMBL/GenBank/DDBJ databases">
        <title>Fungi with potential for degradation of polypropylene.</title>
        <authorList>
            <person name="Gostincar C."/>
        </authorList>
    </citation>
    <scope>NUCLEOTIDE SEQUENCE</scope>
    <source>
        <strain evidence="1">EXF-13308</strain>
    </source>
</reference>
<proteinExistence type="predicted"/>
<sequence>MHSSPDWPWFWDRNLTQRVSPMEVPLLRAGNYTAIYTTYHRSHDLHCLYCWRKVSHALQNGFKMMDARCHQFYHAKHCAMHIGETLIRKEEDEVLEKWAYPLMYHDCVPLTSTDES</sequence>
<organism evidence="1 2">
    <name type="scientific">Pleurostoma richardsiae</name>
    <dbReference type="NCBI Taxonomy" id="41990"/>
    <lineage>
        <taxon>Eukaryota</taxon>
        <taxon>Fungi</taxon>
        <taxon>Dikarya</taxon>
        <taxon>Ascomycota</taxon>
        <taxon>Pezizomycotina</taxon>
        <taxon>Sordariomycetes</taxon>
        <taxon>Sordariomycetidae</taxon>
        <taxon>Calosphaeriales</taxon>
        <taxon>Pleurostomataceae</taxon>
        <taxon>Pleurostoma</taxon>
    </lineage>
</organism>
<dbReference type="Proteomes" id="UP001174694">
    <property type="component" value="Unassembled WGS sequence"/>
</dbReference>
<dbReference type="PANTHER" id="PTHR35896">
    <property type="entry name" value="IG-LIKE DOMAIN-CONTAINING PROTEIN"/>
    <property type="match status" value="1"/>
</dbReference>
<gene>
    <name evidence="1" type="ORF">NKR23_g6594</name>
</gene>
<protein>
    <submittedName>
        <fullName evidence="1">Uncharacterized protein</fullName>
    </submittedName>
</protein>
<dbReference type="AlphaFoldDB" id="A0AA38RQC1"/>
<dbReference type="PANTHER" id="PTHR35896:SF3">
    <property type="entry name" value="MAJOR FACILITATOR SUPERFAMILY TRANSPORTER"/>
    <property type="match status" value="1"/>
</dbReference>
<name>A0AA38RQC1_9PEZI</name>